<comment type="caution">
    <text evidence="1">The sequence shown here is derived from an EMBL/GenBank/DDBJ whole genome shotgun (WGS) entry which is preliminary data.</text>
</comment>
<dbReference type="EMBL" id="CAJVPV010008087">
    <property type="protein sequence ID" value="CAG8626307.1"/>
    <property type="molecule type" value="Genomic_DNA"/>
</dbReference>
<sequence>MAFSRFSILRSNSLPNFRKNFRHVNSFAIRTSTKHTSAATSQETVKLSFDRYDPPEPHVKNEHITLLTIHGLF</sequence>
<organism evidence="1 2">
    <name type="scientific">Acaulospora morrowiae</name>
    <dbReference type="NCBI Taxonomy" id="94023"/>
    <lineage>
        <taxon>Eukaryota</taxon>
        <taxon>Fungi</taxon>
        <taxon>Fungi incertae sedis</taxon>
        <taxon>Mucoromycota</taxon>
        <taxon>Glomeromycotina</taxon>
        <taxon>Glomeromycetes</taxon>
        <taxon>Diversisporales</taxon>
        <taxon>Acaulosporaceae</taxon>
        <taxon>Acaulospora</taxon>
    </lineage>
</organism>
<evidence type="ECO:0000313" key="1">
    <source>
        <dbReference type="EMBL" id="CAG8626307.1"/>
    </source>
</evidence>
<reference evidence="1" key="1">
    <citation type="submission" date="2021-06" db="EMBL/GenBank/DDBJ databases">
        <authorList>
            <person name="Kallberg Y."/>
            <person name="Tangrot J."/>
            <person name="Rosling A."/>
        </authorList>
    </citation>
    <scope>NUCLEOTIDE SEQUENCE</scope>
    <source>
        <strain evidence="1">CL551</strain>
    </source>
</reference>
<accession>A0A9N9GU05</accession>
<dbReference type="AlphaFoldDB" id="A0A9N9GU05"/>
<keyword evidence="2" id="KW-1185">Reference proteome</keyword>
<feature type="non-terminal residue" evidence="1">
    <location>
        <position position="73"/>
    </location>
</feature>
<protein>
    <submittedName>
        <fullName evidence="1">11315_t:CDS:1</fullName>
    </submittedName>
</protein>
<gene>
    <name evidence="1" type="ORF">AMORRO_LOCUS8887</name>
</gene>
<name>A0A9N9GU05_9GLOM</name>
<proteinExistence type="predicted"/>
<evidence type="ECO:0000313" key="2">
    <source>
        <dbReference type="Proteomes" id="UP000789342"/>
    </source>
</evidence>
<dbReference type="Proteomes" id="UP000789342">
    <property type="component" value="Unassembled WGS sequence"/>
</dbReference>